<evidence type="ECO:0000313" key="1">
    <source>
        <dbReference type="EMBL" id="QHS85408.1"/>
    </source>
</evidence>
<reference evidence="1" key="1">
    <citation type="journal article" date="2020" name="Nature">
        <title>Giant virus diversity and host interactions through global metagenomics.</title>
        <authorList>
            <person name="Schulz F."/>
            <person name="Roux S."/>
            <person name="Paez-Espino D."/>
            <person name="Jungbluth S."/>
            <person name="Walsh D.A."/>
            <person name="Denef V.J."/>
            <person name="McMahon K.D."/>
            <person name="Konstantinidis K.T."/>
            <person name="Eloe-Fadrosh E.A."/>
            <person name="Kyrpides N.C."/>
            <person name="Woyke T."/>
        </authorList>
    </citation>
    <scope>NUCLEOTIDE SEQUENCE</scope>
    <source>
        <strain evidence="1">GVMAG-M-3300009182-78</strain>
    </source>
</reference>
<name>A0A6C0B1K7_9ZZZZ</name>
<evidence type="ECO:0008006" key="2">
    <source>
        <dbReference type="Google" id="ProtNLM"/>
    </source>
</evidence>
<organism evidence="1">
    <name type="scientific">viral metagenome</name>
    <dbReference type="NCBI Taxonomy" id="1070528"/>
    <lineage>
        <taxon>unclassified sequences</taxon>
        <taxon>metagenomes</taxon>
        <taxon>organismal metagenomes</taxon>
    </lineage>
</organism>
<protein>
    <recommendedName>
        <fullName evidence="2">Glycosyltransferase</fullName>
    </recommendedName>
</protein>
<sequence>MSQNNLVISLTTSPKRLPLLGTTLDSIISQNVKPKQIIVNIPKIFKRTGEEYLDPISIFGDTYKDYVIWNSDCEDDGPITKLQGTLKQIEETEDVWIITIDDDIRYLQYTLELYMTTVLRVGDSKTMAYGLSGFVWDKNRIQAIHEIRPVDVIEGYGSVCYHRSHFRNKSWNSYLKKCLENNDCKFSDDVIISNWLSLIKITRIIVSAPWVNRRLMWSTKCILDHGNESDALHNGGELNDTVTNNTDRYIKVKIFLKEKKLLSNELMH</sequence>
<dbReference type="AlphaFoldDB" id="A0A6C0B1K7"/>
<accession>A0A6C0B1K7</accession>
<dbReference type="EMBL" id="MN739043">
    <property type="protein sequence ID" value="QHS85408.1"/>
    <property type="molecule type" value="Genomic_DNA"/>
</dbReference>
<proteinExistence type="predicted"/>